<feature type="domain" description="Transposase MuDR plant" evidence="2">
    <location>
        <begin position="99"/>
        <end position="161"/>
    </location>
</feature>
<feature type="region of interest" description="Disordered" evidence="1">
    <location>
        <begin position="420"/>
        <end position="455"/>
    </location>
</feature>
<evidence type="ECO:0000313" key="4">
    <source>
        <dbReference type="EnsemblPlants" id="cds.evm.model.08.1551"/>
    </source>
</evidence>
<feature type="compositionally biased region" description="Polar residues" evidence="1">
    <location>
        <begin position="479"/>
        <end position="498"/>
    </location>
</feature>
<dbReference type="OMA" id="FRINSIW"/>
<accession>A0A803Q919</accession>
<dbReference type="InterPro" id="IPR018289">
    <property type="entry name" value="MULE_transposase_dom"/>
</dbReference>
<dbReference type="Proteomes" id="UP000596661">
    <property type="component" value="Chromosome 8"/>
</dbReference>
<dbReference type="AlphaFoldDB" id="A0A803Q919"/>
<dbReference type="PANTHER" id="PTHR31973">
    <property type="entry name" value="POLYPROTEIN, PUTATIVE-RELATED"/>
    <property type="match status" value="1"/>
</dbReference>
<dbReference type="EnsemblPlants" id="evm.model.08.1551">
    <property type="protein sequence ID" value="cds.evm.model.08.1551"/>
    <property type="gene ID" value="evm.TU.08.1551"/>
</dbReference>
<feature type="compositionally biased region" description="Acidic residues" evidence="1">
    <location>
        <begin position="59"/>
        <end position="70"/>
    </location>
</feature>
<feature type="region of interest" description="Disordered" evidence="1">
    <location>
        <begin position="59"/>
        <end position="87"/>
    </location>
</feature>
<feature type="region of interest" description="Disordered" evidence="1">
    <location>
        <begin position="470"/>
        <end position="541"/>
    </location>
</feature>
<dbReference type="Gramene" id="evm.model.08.1551">
    <property type="protein sequence ID" value="cds.evm.model.08.1551"/>
    <property type="gene ID" value="evm.TU.08.1551"/>
</dbReference>
<feature type="compositionally biased region" description="Polar residues" evidence="1">
    <location>
        <begin position="529"/>
        <end position="541"/>
    </location>
</feature>
<dbReference type="Pfam" id="PF10551">
    <property type="entry name" value="MULE"/>
    <property type="match status" value="1"/>
</dbReference>
<evidence type="ECO:0000259" key="2">
    <source>
        <dbReference type="Pfam" id="PF03108"/>
    </source>
</evidence>
<feature type="compositionally biased region" description="Basic and acidic residues" evidence="1">
    <location>
        <begin position="71"/>
        <end position="87"/>
    </location>
</feature>
<dbReference type="EMBL" id="UZAU01000714">
    <property type="status" value="NOT_ANNOTATED_CDS"/>
    <property type="molecule type" value="Genomic_DNA"/>
</dbReference>
<evidence type="ECO:0000313" key="5">
    <source>
        <dbReference type="Proteomes" id="UP000596661"/>
    </source>
</evidence>
<dbReference type="Pfam" id="PF03108">
    <property type="entry name" value="DBD_Tnp_Mut"/>
    <property type="match status" value="1"/>
</dbReference>
<evidence type="ECO:0000259" key="3">
    <source>
        <dbReference type="Pfam" id="PF10551"/>
    </source>
</evidence>
<evidence type="ECO:0000256" key="1">
    <source>
        <dbReference type="SAM" id="MobiDB-lite"/>
    </source>
</evidence>
<dbReference type="PANTHER" id="PTHR31973:SF199">
    <property type="entry name" value="SWIM-TYPE DOMAIN-CONTAINING PROTEIN"/>
    <property type="match status" value="1"/>
</dbReference>
<organism evidence="4 5">
    <name type="scientific">Cannabis sativa</name>
    <name type="common">Hemp</name>
    <name type="synonym">Marijuana</name>
    <dbReference type="NCBI Taxonomy" id="3483"/>
    <lineage>
        <taxon>Eukaryota</taxon>
        <taxon>Viridiplantae</taxon>
        <taxon>Streptophyta</taxon>
        <taxon>Embryophyta</taxon>
        <taxon>Tracheophyta</taxon>
        <taxon>Spermatophyta</taxon>
        <taxon>Magnoliopsida</taxon>
        <taxon>eudicotyledons</taxon>
        <taxon>Gunneridae</taxon>
        <taxon>Pentapetalae</taxon>
        <taxon>rosids</taxon>
        <taxon>fabids</taxon>
        <taxon>Rosales</taxon>
        <taxon>Cannabaceae</taxon>
        <taxon>Cannabis</taxon>
    </lineage>
</organism>
<proteinExistence type="predicted"/>
<dbReference type="InterPro" id="IPR004332">
    <property type="entry name" value="Transposase_MuDR"/>
</dbReference>
<feature type="compositionally biased region" description="Basic residues" evidence="1">
    <location>
        <begin position="515"/>
        <end position="528"/>
    </location>
</feature>
<name>A0A803Q919_CANSA</name>
<keyword evidence="5" id="KW-1185">Reference proteome</keyword>
<reference evidence="4" key="2">
    <citation type="submission" date="2021-03" db="UniProtKB">
        <authorList>
            <consortium name="EnsemblPlants"/>
        </authorList>
    </citation>
    <scope>IDENTIFICATION</scope>
</reference>
<reference evidence="4" key="1">
    <citation type="submission" date="2018-11" db="EMBL/GenBank/DDBJ databases">
        <authorList>
            <person name="Grassa J C."/>
        </authorList>
    </citation>
    <scope>NUCLEOTIDE SEQUENCE [LARGE SCALE GENOMIC DNA]</scope>
</reference>
<feature type="domain" description="MULE transposase" evidence="3">
    <location>
        <begin position="287"/>
        <end position="368"/>
    </location>
</feature>
<protein>
    <submittedName>
        <fullName evidence="4">Uncharacterized protein</fullName>
    </submittedName>
</protein>
<sequence length="541" mass="62963">MKYEALIEQVADEAQEDSDFVEDEYALEEDDVGEAEVNTTEPSIWWLLVNDFCNQQEEDNSSIGYDDDEDLHSLKSGDEGDCESKKSRKEFTPRDEWLDFKFDVELEFANVDQLREAITEYFIANDREFVYIFNNQIKLKAVCKAKGCPWSLYARVQKRDNTTFRINSIWNVHNCGIVFNSRHVDTTWLAKHFIDQFRMNPNMHYSNFMELTTESKFSHTTRHVFYNAKKKAKQFFQGSIAEQYVVLEDYCRQLLELNPGSTVIIKSNLVDEKRLFERVYVCLKACMLLVAIGIDADNSMFPIAYAISEKENTDTWTWFLNLLKEDLEVTNPTNITMISDRQKGLENAQGSTFEGAEIRFCVRHLHANFKKDFLGLLLKQKLWACARATTLEEFKRKMVELKEANEKAYDWLMKKNPSEWRQNPIYPPADTVLPGRPKKARKKDVDELPAANATKARRFGQFNSCSKCEKQGHSRRTCKNPTREQANTENQQATSTSKRQGRPPKKNPSVETVKRNKRREKQKARKTAKQSQEIPRTSQQG</sequence>